<comment type="caution">
    <text evidence="2">The sequence shown here is derived from an EMBL/GenBank/DDBJ whole genome shotgun (WGS) entry which is preliminary data.</text>
</comment>
<evidence type="ECO:0000313" key="3">
    <source>
        <dbReference type="Proteomes" id="UP001146351"/>
    </source>
</evidence>
<gene>
    <name evidence="2" type="ORF">N7492_003820</name>
</gene>
<name>A0A9W9LWX8_9EURO</name>
<feature type="transmembrane region" description="Helical" evidence="1">
    <location>
        <begin position="123"/>
        <end position="141"/>
    </location>
</feature>
<dbReference type="OrthoDB" id="5231661at2759"/>
<reference evidence="2" key="1">
    <citation type="submission" date="2022-11" db="EMBL/GenBank/DDBJ databases">
        <authorList>
            <person name="Petersen C."/>
        </authorList>
    </citation>
    <scope>NUCLEOTIDE SEQUENCE</scope>
    <source>
        <strain evidence="2">IBT 21917</strain>
    </source>
</reference>
<accession>A0A9W9LWX8</accession>
<evidence type="ECO:0000256" key="1">
    <source>
        <dbReference type="SAM" id="Phobius"/>
    </source>
</evidence>
<protein>
    <submittedName>
        <fullName evidence="2">Uncharacterized protein</fullName>
    </submittedName>
</protein>
<dbReference type="EMBL" id="JAPQKO010000002">
    <property type="protein sequence ID" value="KAJ5180610.1"/>
    <property type="molecule type" value="Genomic_DNA"/>
</dbReference>
<keyword evidence="3" id="KW-1185">Reference proteome</keyword>
<sequence length="164" mass="18280">METQAKLSMMESEFLIRGAINTGLVSLPTMAIGVKMHLPIHLCRSLVGVTARVQASPPLGRVAALRGSPMRSRVLPISCFSTQTRLFDNPYRPHADSRTNEPVAVTTPSLSFEALGIGKRMKMFLMVCFCVFGTMETWFWYKAFWVWWKGSEVDEVDANGSTST</sequence>
<dbReference type="AlphaFoldDB" id="A0A9W9LWX8"/>
<keyword evidence="1" id="KW-1133">Transmembrane helix</keyword>
<evidence type="ECO:0000313" key="2">
    <source>
        <dbReference type="EMBL" id="KAJ5180610.1"/>
    </source>
</evidence>
<dbReference type="Proteomes" id="UP001146351">
    <property type="component" value="Unassembled WGS sequence"/>
</dbReference>
<keyword evidence="1" id="KW-0812">Transmembrane</keyword>
<reference evidence="2" key="2">
    <citation type="journal article" date="2023" name="IMA Fungus">
        <title>Comparative genomic study of the Penicillium genus elucidates a diverse pangenome and 15 lateral gene transfer events.</title>
        <authorList>
            <person name="Petersen C."/>
            <person name="Sorensen T."/>
            <person name="Nielsen M.R."/>
            <person name="Sondergaard T.E."/>
            <person name="Sorensen J.L."/>
            <person name="Fitzpatrick D.A."/>
            <person name="Frisvad J.C."/>
            <person name="Nielsen K.L."/>
        </authorList>
    </citation>
    <scope>NUCLEOTIDE SEQUENCE</scope>
    <source>
        <strain evidence="2">IBT 21917</strain>
    </source>
</reference>
<keyword evidence="1" id="KW-0472">Membrane</keyword>
<organism evidence="2 3">
    <name type="scientific">Penicillium capsulatum</name>
    <dbReference type="NCBI Taxonomy" id="69766"/>
    <lineage>
        <taxon>Eukaryota</taxon>
        <taxon>Fungi</taxon>
        <taxon>Dikarya</taxon>
        <taxon>Ascomycota</taxon>
        <taxon>Pezizomycotina</taxon>
        <taxon>Eurotiomycetes</taxon>
        <taxon>Eurotiomycetidae</taxon>
        <taxon>Eurotiales</taxon>
        <taxon>Aspergillaceae</taxon>
        <taxon>Penicillium</taxon>
    </lineage>
</organism>
<proteinExistence type="predicted"/>